<dbReference type="EMBL" id="ML208278">
    <property type="protein sequence ID" value="TFK73099.1"/>
    <property type="molecule type" value="Genomic_DNA"/>
</dbReference>
<protein>
    <submittedName>
        <fullName evidence="1">Uncharacterized protein</fullName>
    </submittedName>
</protein>
<reference evidence="1 2" key="1">
    <citation type="journal article" date="2019" name="Nat. Ecol. Evol.">
        <title>Megaphylogeny resolves global patterns of mushroom evolution.</title>
        <authorList>
            <person name="Varga T."/>
            <person name="Krizsan K."/>
            <person name="Foldi C."/>
            <person name="Dima B."/>
            <person name="Sanchez-Garcia M."/>
            <person name="Sanchez-Ramirez S."/>
            <person name="Szollosi G.J."/>
            <person name="Szarkandi J.G."/>
            <person name="Papp V."/>
            <person name="Albert L."/>
            <person name="Andreopoulos W."/>
            <person name="Angelini C."/>
            <person name="Antonin V."/>
            <person name="Barry K.W."/>
            <person name="Bougher N.L."/>
            <person name="Buchanan P."/>
            <person name="Buyck B."/>
            <person name="Bense V."/>
            <person name="Catcheside P."/>
            <person name="Chovatia M."/>
            <person name="Cooper J."/>
            <person name="Damon W."/>
            <person name="Desjardin D."/>
            <person name="Finy P."/>
            <person name="Geml J."/>
            <person name="Haridas S."/>
            <person name="Hughes K."/>
            <person name="Justo A."/>
            <person name="Karasinski D."/>
            <person name="Kautmanova I."/>
            <person name="Kiss B."/>
            <person name="Kocsube S."/>
            <person name="Kotiranta H."/>
            <person name="LaButti K.M."/>
            <person name="Lechner B.E."/>
            <person name="Liimatainen K."/>
            <person name="Lipzen A."/>
            <person name="Lukacs Z."/>
            <person name="Mihaltcheva S."/>
            <person name="Morgado L.N."/>
            <person name="Niskanen T."/>
            <person name="Noordeloos M.E."/>
            <person name="Ohm R.A."/>
            <person name="Ortiz-Santana B."/>
            <person name="Ovrebo C."/>
            <person name="Racz N."/>
            <person name="Riley R."/>
            <person name="Savchenko A."/>
            <person name="Shiryaev A."/>
            <person name="Soop K."/>
            <person name="Spirin V."/>
            <person name="Szebenyi C."/>
            <person name="Tomsovsky M."/>
            <person name="Tulloss R.E."/>
            <person name="Uehling J."/>
            <person name="Grigoriev I.V."/>
            <person name="Vagvolgyi C."/>
            <person name="Papp T."/>
            <person name="Martin F.M."/>
            <person name="Miettinen O."/>
            <person name="Hibbett D.S."/>
            <person name="Nagy L.G."/>
        </authorList>
    </citation>
    <scope>NUCLEOTIDE SEQUENCE [LARGE SCALE GENOMIC DNA]</scope>
    <source>
        <strain evidence="1 2">NL-1719</strain>
    </source>
</reference>
<organism evidence="1 2">
    <name type="scientific">Pluteus cervinus</name>
    <dbReference type="NCBI Taxonomy" id="181527"/>
    <lineage>
        <taxon>Eukaryota</taxon>
        <taxon>Fungi</taxon>
        <taxon>Dikarya</taxon>
        <taxon>Basidiomycota</taxon>
        <taxon>Agaricomycotina</taxon>
        <taxon>Agaricomycetes</taxon>
        <taxon>Agaricomycetidae</taxon>
        <taxon>Agaricales</taxon>
        <taxon>Pluteineae</taxon>
        <taxon>Pluteaceae</taxon>
        <taxon>Pluteus</taxon>
    </lineage>
</organism>
<proteinExistence type="predicted"/>
<evidence type="ECO:0000313" key="2">
    <source>
        <dbReference type="Proteomes" id="UP000308600"/>
    </source>
</evidence>
<accession>A0ACD3B614</accession>
<name>A0ACD3B614_9AGAR</name>
<gene>
    <name evidence="1" type="ORF">BDN72DRAFT_956722</name>
</gene>
<sequence>MSPKKRIKSAAFIDDEADEDFELLQQSPSPDLPEVSSVTRVARKRKPSAKILAALEDDSDQDESLKSPKKTRLSLKTKPNEVIELNDDEDEDEDPEGDELFGPSLSALSKGKAKAPKSPSPAITPPPPLSAKKVRATLDDIAKAFNAASKHNFEASSSAPTTPRPKPRPKHKGVDVDWKAAIEAMNLPDVDEPDENSDDERNRLFGQGDIVMEDELQHHAIIKLGVYKNLPPLRSLNFYISLKNADDISGALALNVDDMLSKMYKKNFDCIVEGLRFTQYLPFVNCARIEPSSLFRIPQTRRVSVTGYDFAIFTTIGEVRQSFLHEPFSLYQADIHGLALALMPQETRRESSIVGKLCRAREMKMVAPMTDERALIMSSRLSTWNAPNSTTSSTSSPTKGAGQSVTAKTGWAFEKFYNEQIPVFDGRASKGREFKFTAEEFQKLRTRKQWPTEIPEGAIVAVGYTVNSWGKQENKYENVAYNLLFAIILHIPATAA</sequence>
<keyword evidence="2" id="KW-1185">Reference proteome</keyword>
<evidence type="ECO:0000313" key="1">
    <source>
        <dbReference type="EMBL" id="TFK73099.1"/>
    </source>
</evidence>
<dbReference type="Proteomes" id="UP000308600">
    <property type="component" value="Unassembled WGS sequence"/>
</dbReference>